<evidence type="ECO:0000256" key="2">
    <source>
        <dbReference type="ARBA" id="ARBA00023125"/>
    </source>
</evidence>
<gene>
    <name evidence="5" type="ORF">RM445_03170</name>
</gene>
<organism evidence="5 6">
    <name type="scientific">Pseudonocardia charpentierae</name>
    <dbReference type="NCBI Taxonomy" id="3075545"/>
    <lineage>
        <taxon>Bacteria</taxon>
        <taxon>Bacillati</taxon>
        <taxon>Actinomycetota</taxon>
        <taxon>Actinomycetes</taxon>
        <taxon>Pseudonocardiales</taxon>
        <taxon>Pseudonocardiaceae</taxon>
        <taxon>Pseudonocardia</taxon>
    </lineage>
</organism>
<dbReference type="SMART" id="SM00895">
    <property type="entry name" value="FCD"/>
    <property type="match status" value="1"/>
</dbReference>
<evidence type="ECO:0000313" key="5">
    <source>
        <dbReference type="EMBL" id="MDT0348521.1"/>
    </source>
</evidence>
<keyword evidence="3" id="KW-0804">Transcription</keyword>
<dbReference type="PANTHER" id="PTHR43537:SF20">
    <property type="entry name" value="HTH-TYPE TRANSCRIPTIONAL REPRESSOR GLAR"/>
    <property type="match status" value="1"/>
</dbReference>
<proteinExistence type="predicted"/>
<accession>A0ABU2N3M7</accession>
<dbReference type="InterPro" id="IPR036388">
    <property type="entry name" value="WH-like_DNA-bd_sf"/>
</dbReference>
<dbReference type="Gene3D" id="1.20.120.530">
    <property type="entry name" value="GntR ligand-binding domain-like"/>
    <property type="match status" value="1"/>
</dbReference>
<evidence type="ECO:0000256" key="1">
    <source>
        <dbReference type="ARBA" id="ARBA00023015"/>
    </source>
</evidence>
<dbReference type="Pfam" id="PF00392">
    <property type="entry name" value="GntR"/>
    <property type="match status" value="1"/>
</dbReference>
<dbReference type="CDD" id="cd07377">
    <property type="entry name" value="WHTH_GntR"/>
    <property type="match status" value="1"/>
</dbReference>
<dbReference type="SMART" id="SM00345">
    <property type="entry name" value="HTH_GNTR"/>
    <property type="match status" value="1"/>
</dbReference>
<sequence length="234" mass="25512">MVDRSVHAPPRTKADEVYGKLRSDVLAGRREPGSRLPFAELCARYQASAGVVREGLSRLAEEGLVVATPQRGFRVIPLTADDLRDLTEVRLLNETLALRSAVVEGDSAWESRIVQAHGRLERTPQTGAADPALMDDAWVTAHNAFHAALLSGCRNRRLLSIALSMRDASVLYQRWTLSIGQDTDRDAPAEHREMLDAALARDPERAVAALRAHVGRTTDVLLAALERLPADAGA</sequence>
<feature type="domain" description="HTH gntR-type" evidence="4">
    <location>
        <begin position="11"/>
        <end position="78"/>
    </location>
</feature>
<dbReference type="RefSeq" id="WP_311554449.1">
    <property type="nucleotide sequence ID" value="NZ_JAVREJ010000002.1"/>
</dbReference>
<dbReference type="Proteomes" id="UP001183202">
    <property type="component" value="Unassembled WGS sequence"/>
</dbReference>
<keyword evidence="2" id="KW-0238">DNA-binding</keyword>
<dbReference type="InterPro" id="IPR000524">
    <property type="entry name" value="Tscrpt_reg_HTH_GntR"/>
</dbReference>
<evidence type="ECO:0000259" key="4">
    <source>
        <dbReference type="PROSITE" id="PS50949"/>
    </source>
</evidence>
<dbReference type="SUPFAM" id="SSF46785">
    <property type="entry name" value="Winged helix' DNA-binding domain"/>
    <property type="match status" value="1"/>
</dbReference>
<dbReference type="SUPFAM" id="SSF48008">
    <property type="entry name" value="GntR ligand-binding domain-like"/>
    <property type="match status" value="1"/>
</dbReference>
<dbReference type="InterPro" id="IPR008920">
    <property type="entry name" value="TF_FadR/GntR_C"/>
</dbReference>
<dbReference type="PROSITE" id="PS50949">
    <property type="entry name" value="HTH_GNTR"/>
    <property type="match status" value="1"/>
</dbReference>
<dbReference type="Pfam" id="PF07729">
    <property type="entry name" value="FCD"/>
    <property type="match status" value="1"/>
</dbReference>
<dbReference type="InterPro" id="IPR011711">
    <property type="entry name" value="GntR_C"/>
</dbReference>
<keyword evidence="6" id="KW-1185">Reference proteome</keyword>
<keyword evidence="1" id="KW-0805">Transcription regulation</keyword>
<dbReference type="PANTHER" id="PTHR43537">
    <property type="entry name" value="TRANSCRIPTIONAL REGULATOR, GNTR FAMILY"/>
    <property type="match status" value="1"/>
</dbReference>
<reference evidence="6" key="1">
    <citation type="submission" date="2023-07" db="EMBL/GenBank/DDBJ databases">
        <title>30 novel species of actinomycetes from the DSMZ collection.</title>
        <authorList>
            <person name="Nouioui I."/>
        </authorList>
    </citation>
    <scope>NUCLEOTIDE SEQUENCE [LARGE SCALE GENOMIC DNA]</scope>
    <source>
        <strain evidence="6">DSM 45834</strain>
    </source>
</reference>
<evidence type="ECO:0000313" key="6">
    <source>
        <dbReference type="Proteomes" id="UP001183202"/>
    </source>
</evidence>
<comment type="caution">
    <text evidence="5">The sequence shown here is derived from an EMBL/GenBank/DDBJ whole genome shotgun (WGS) entry which is preliminary data.</text>
</comment>
<dbReference type="EMBL" id="JAVREJ010000002">
    <property type="protein sequence ID" value="MDT0348521.1"/>
    <property type="molecule type" value="Genomic_DNA"/>
</dbReference>
<protein>
    <submittedName>
        <fullName evidence="5">GntR family transcriptional regulator</fullName>
    </submittedName>
</protein>
<name>A0ABU2N3M7_9PSEU</name>
<evidence type="ECO:0000256" key="3">
    <source>
        <dbReference type="ARBA" id="ARBA00023163"/>
    </source>
</evidence>
<dbReference type="InterPro" id="IPR036390">
    <property type="entry name" value="WH_DNA-bd_sf"/>
</dbReference>
<dbReference type="Gene3D" id="1.10.10.10">
    <property type="entry name" value="Winged helix-like DNA-binding domain superfamily/Winged helix DNA-binding domain"/>
    <property type="match status" value="1"/>
</dbReference>